<dbReference type="EMBL" id="CP030840">
    <property type="protein sequence ID" value="AXC12118.1"/>
    <property type="molecule type" value="Genomic_DNA"/>
</dbReference>
<dbReference type="KEGG" id="abas:ACPOL_2823"/>
<feature type="compositionally biased region" description="Basic residues" evidence="1">
    <location>
        <begin position="62"/>
        <end position="74"/>
    </location>
</feature>
<feature type="region of interest" description="Disordered" evidence="1">
    <location>
        <begin position="41"/>
        <end position="74"/>
    </location>
</feature>
<gene>
    <name evidence="2" type="ORF">ACPOL_2810</name>
    <name evidence="3" type="ORF">ACPOL_2823</name>
    <name evidence="4" type="ORF">ACPOL_3038</name>
</gene>
<name>A0A2Z5G0U7_9BACT</name>
<evidence type="ECO:0000313" key="2">
    <source>
        <dbReference type="EMBL" id="AXC12118.1"/>
    </source>
</evidence>
<sequence>MNLQPHPRIGLVPHHPCLSYATTNTQGHSSRTTDRCTHRPTLFGGHPLPPQELPKHQDHQVHPCHKRLKPIQLP</sequence>
<dbReference type="EMBL" id="CP030840">
    <property type="protein sequence ID" value="AXC12131.1"/>
    <property type="molecule type" value="Genomic_DNA"/>
</dbReference>
<evidence type="ECO:0000313" key="5">
    <source>
        <dbReference type="Proteomes" id="UP000253606"/>
    </source>
</evidence>
<accession>A0A2Z5G0U7</accession>
<dbReference type="EMBL" id="CP030840">
    <property type="protein sequence ID" value="AXC12337.1"/>
    <property type="molecule type" value="Genomic_DNA"/>
</dbReference>
<proteinExistence type="predicted"/>
<reference evidence="4 5" key="1">
    <citation type="journal article" date="2018" name="Front. Microbiol.">
        <title>Hydrolytic Capabilities as a Key to Environmental Success: Chitinolytic and Cellulolytic Acidobacteria From Acidic Sub-arctic Soils and Boreal Peatlands.</title>
        <authorList>
            <person name="Belova S.E."/>
            <person name="Ravin N.V."/>
            <person name="Pankratov T.A."/>
            <person name="Rakitin A.L."/>
            <person name="Ivanova A.A."/>
            <person name="Beletsky A.V."/>
            <person name="Mardanov A.V."/>
            <person name="Sinninghe Damste J.S."/>
            <person name="Dedysh S.N."/>
        </authorList>
    </citation>
    <scope>NUCLEOTIDE SEQUENCE [LARGE SCALE GENOMIC DNA]</scope>
    <source>
        <strain evidence="4 5">SBC82</strain>
    </source>
</reference>
<keyword evidence="5" id="KW-1185">Reference proteome</keyword>
<protein>
    <submittedName>
        <fullName evidence="4">Uncharacterized protein</fullName>
    </submittedName>
</protein>
<evidence type="ECO:0000256" key="1">
    <source>
        <dbReference type="SAM" id="MobiDB-lite"/>
    </source>
</evidence>
<evidence type="ECO:0000313" key="3">
    <source>
        <dbReference type="EMBL" id="AXC12131.1"/>
    </source>
</evidence>
<organism evidence="4 5">
    <name type="scientific">Acidisarcina polymorpha</name>
    <dbReference type="NCBI Taxonomy" id="2211140"/>
    <lineage>
        <taxon>Bacteria</taxon>
        <taxon>Pseudomonadati</taxon>
        <taxon>Acidobacteriota</taxon>
        <taxon>Terriglobia</taxon>
        <taxon>Terriglobales</taxon>
        <taxon>Acidobacteriaceae</taxon>
        <taxon>Acidisarcina</taxon>
    </lineage>
</organism>
<dbReference type="KEGG" id="abas:ACPOL_3038"/>
<dbReference type="Proteomes" id="UP000253606">
    <property type="component" value="Chromosome"/>
</dbReference>
<evidence type="ECO:0000313" key="4">
    <source>
        <dbReference type="EMBL" id="AXC12337.1"/>
    </source>
</evidence>
<dbReference type="KEGG" id="abas:ACPOL_2810"/>
<dbReference type="AlphaFoldDB" id="A0A2Z5G0U7"/>